<name>A0AAE1N5V6_9FABA</name>
<reference evidence="2" key="1">
    <citation type="submission" date="2023-10" db="EMBL/GenBank/DDBJ databases">
        <title>Chromosome-level genome of the transformable northern wattle, Acacia crassicarpa.</title>
        <authorList>
            <person name="Massaro I."/>
            <person name="Sinha N.R."/>
            <person name="Poethig S."/>
            <person name="Leichty A.R."/>
        </authorList>
    </citation>
    <scope>NUCLEOTIDE SEQUENCE</scope>
    <source>
        <strain evidence="2">Acra3RX</strain>
        <tissue evidence="2">Leaf</tissue>
    </source>
</reference>
<evidence type="ECO:0000256" key="1">
    <source>
        <dbReference type="SAM" id="MobiDB-lite"/>
    </source>
</evidence>
<feature type="compositionally biased region" description="Basic and acidic residues" evidence="1">
    <location>
        <begin position="1"/>
        <end position="18"/>
    </location>
</feature>
<protein>
    <submittedName>
        <fullName evidence="2">Uncharacterized protein</fullName>
    </submittedName>
</protein>
<gene>
    <name evidence="2" type="ORF">QN277_000684</name>
</gene>
<dbReference type="EMBL" id="JAWXYG010000001">
    <property type="protein sequence ID" value="KAK4283764.1"/>
    <property type="molecule type" value="Genomic_DNA"/>
</dbReference>
<feature type="region of interest" description="Disordered" evidence="1">
    <location>
        <begin position="1"/>
        <end position="27"/>
    </location>
</feature>
<evidence type="ECO:0000313" key="2">
    <source>
        <dbReference type="EMBL" id="KAK4283764.1"/>
    </source>
</evidence>
<evidence type="ECO:0000313" key="3">
    <source>
        <dbReference type="Proteomes" id="UP001293593"/>
    </source>
</evidence>
<organism evidence="2 3">
    <name type="scientific">Acacia crassicarpa</name>
    <name type="common">northern wattle</name>
    <dbReference type="NCBI Taxonomy" id="499986"/>
    <lineage>
        <taxon>Eukaryota</taxon>
        <taxon>Viridiplantae</taxon>
        <taxon>Streptophyta</taxon>
        <taxon>Embryophyta</taxon>
        <taxon>Tracheophyta</taxon>
        <taxon>Spermatophyta</taxon>
        <taxon>Magnoliopsida</taxon>
        <taxon>eudicotyledons</taxon>
        <taxon>Gunneridae</taxon>
        <taxon>Pentapetalae</taxon>
        <taxon>rosids</taxon>
        <taxon>fabids</taxon>
        <taxon>Fabales</taxon>
        <taxon>Fabaceae</taxon>
        <taxon>Caesalpinioideae</taxon>
        <taxon>mimosoid clade</taxon>
        <taxon>Acacieae</taxon>
        <taxon>Acacia</taxon>
    </lineage>
</organism>
<proteinExistence type="predicted"/>
<sequence>MLSNLKEMRNDSVAEDGQKGLGGGVREYYGEDSATEDQLITPSTFQLPGEAAAGYDFCVLLFLYATVFSSL</sequence>
<accession>A0AAE1N5V6</accession>
<dbReference type="AlphaFoldDB" id="A0AAE1N5V6"/>
<dbReference type="Proteomes" id="UP001293593">
    <property type="component" value="Unassembled WGS sequence"/>
</dbReference>
<comment type="caution">
    <text evidence="2">The sequence shown here is derived from an EMBL/GenBank/DDBJ whole genome shotgun (WGS) entry which is preliminary data.</text>
</comment>
<keyword evidence="3" id="KW-1185">Reference proteome</keyword>